<keyword evidence="5" id="KW-1185">Reference proteome</keyword>
<dbReference type="OrthoDB" id="9775595at2"/>
<dbReference type="PANTHER" id="PTHR43877:SF5">
    <property type="entry name" value="BLL8307 PROTEIN"/>
    <property type="match status" value="1"/>
</dbReference>
<keyword evidence="2" id="KW-0012">Acyltransferase</keyword>
<accession>A0A2P2EBB9</accession>
<evidence type="ECO:0000313" key="5">
    <source>
        <dbReference type="Proteomes" id="UP000245086"/>
    </source>
</evidence>
<dbReference type="InterPro" id="IPR056935">
    <property type="entry name" value="Rv0428c-like_C"/>
</dbReference>
<organism evidence="4 5">
    <name type="scientific">Candidatus Phycosocius bacilliformis</name>
    <dbReference type="NCBI Taxonomy" id="1445552"/>
    <lineage>
        <taxon>Bacteria</taxon>
        <taxon>Pseudomonadati</taxon>
        <taxon>Pseudomonadota</taxon>
        <taxon>Alphaproteobacteria</taxon>
        <taxon>Caulobacterales</taxon>
        <taxon>Caulobacterales incertae sedis</taxon>
        <taxon>Candidatus Phycosocius</taxon>
    </lineage>
</organism>
<dbReference type="InterPro" id="IPR016181">
    <property type="entry name" value="Acyl_CoA_acyltransferase"/>
</dbReference>
<dbReference type="RefSeq" id="WP_108985226.1">
    <property type="nucleotide sequence ID" value="NZ_BFBR01000006.1"/>
</dbReference>
<dbReference type="Proteomes" id="UP000245086">
    <property type="component" value="Unassembled WGS sequence"/>
</dbReference>
<evidence type="ECO:0000313" key="4">
    <source>
        <dbReference type="EMBL" id="GBF58360.1"/>
    </source>
</evidence>
<dbReference type="GO" id="GO:0016747">
    <property type="term" value="F:acyltransferase activity, transferring groups other than amino-acyl groups"/>
    <property type="evidence" value="ECO:0007669"/>
    <property type="project" value="InterPro"/>
</dbReference>
<protein>
    <recommendedName>
        <fullName evidence="3">N-acetyltransferase domain-containing protein</fullName>
    </recommendedName>
</protein>
<evidence type="ECO:0000256" key="1">
    <source>
        <dbReference type="ARBA" id="ARBA00022679"/>
    </source>
</evidence>
<reference evidence="4 5" key="1">
    <citation type="journal article" date="2018" name="Genome Announc.">
        <title>Draft Genome Sequence of "Candidatus Phycosocius bacilliformis," an Alphaproteobacterial Ectosymbiont of the Hydrocarbon-Producing Green Alga Botryococcus braunii.</title>
        <authorList>
            <person name="Tanabe Y."/>
            <person name="Yamaguchi H."/>
            <person name="Watanabe M.M."/>
        </authorList>
    </citation>
    <scope>NUCLEOTIDE SEQUENCE [LARGE SCALE GENOMIC DNA]</scope>
    <source>
        <strain evidence="4 5">BOTRYCO-2</strain>
    </source>
</reference>
<dbReference type="AlphaFoldDB" id="A0A2P2EBB9"/>
<dbReference type="InterPro" id="IPR000182">
    <property type="entry name" value="GNAT_dom"/>
</dbReference>
<feature type="domain" description="N-acetyltransferase" evidence="3">
    <location>
        <begin position="117"/>
        <end position="249"/>
    </location>
</feature>
<proteinExistence type="predicted"/>
<dbReference type="CDD" id="cd04301">
    <property type="entry name" value="NAT_SF"/>
    <property type="match status" value="1"/>
</dbReference>
<dbReference type="Pfam" id="PF24553">
    <property type="entry name" value="Rv0428c_C"/>
    <property type="match status" value="1"/>
</dbReference>
<sequence length="249" mass="27007">MAHLDLIRQLEAATARGWPAAHTTQIHGWQVHSGRGYVGRTNSCWPLNHDGSPLEASIDAVEAHYHGLGLAPQFKIAQPVCSHPHLADQLASRGYRVVSEVAVMASTGKPAEPIHRVEISPSVTAAFKALVMGTGATAGDGQERAEIFERLPNPSAFGTIILDAKPVAAGLCSFAGDSAGIAAMRTHADYRNQGLARSVFRAIAGRAYEADYRLFWLQVETNNGPARHLYEGEGFEEVYRYHTWRLGPT</sequence>
<dbReference type="Gene3D" id="3.40.630.30">
    <property type="match status" value="1"/>
</dbReference>
<dbReference type="PROSITE" id="PS51186">
    <property type="entry name" value="GNAT"/>
    <property type="match status" value="1"/>
</dbReference>
<keyword evidence="1" id="KW-0808">Transferase</keyword>
<comment type="caution">
    <text evidence="4">The sequence shown here is derived from an EMBL/GenBank/DDBJ whole genome shotgun (WGS) entry which is preliminary data.</text>
</comment>
<dbReference type="PANTHER" id="PTHR43877">
    <property type="entry name" value="AMINOALKYLPHOSPHONATE N-ACETYLTRANSFERASE-RELATED-RELATED"/>
    <property type="match status" value="1"/>
</dbReference>
<evidence type="ECO:0000259" key="3">
    <source>
        <dbReference type="PROSITE" id="PS51186"/>
    </source>
</evidence>
<dbReference type="SUPFAM" id="SSF55729">
    <property type="entry name" value="Acyl-CoA N-acyltransferases (Nat)"/>
    <property type="match status" value="1"/>
</dbReference>
<gene>
    <name evidence="4" type="ORF">PbB2_02041</name>
</gene>
<evidence type="ECO:0000256" key="2">
    <source>
        <dbReference type="ARBA" id="ARBA00023315"/>
    </source>
</evidence>
<dbReference type="InterPro" id="IPR050832">
    <property type="entry name" value="Bact_Acetyltransf"/>
</dbReference>
<name>A0A2P2EBB9_9PROT</name>
<dbReference type="EMBL" id="BFBR01000006">
    <property type="protein sequence ID" value="GBF58360.1"/>
    <property type="molecule type" value="Genomic_DNA"/>
</dbReference>